<feature type="domain" description="Cupin type-2" evidence="2">
    <location>
        <begin position="43"/>
        <end position="111"/>
    </location>
</feature>
<dbReference type="EMBL" id="SMAI01000006">
    <property type="protein sequence ID" value="TCT04580.1"/>
    <property type="molecule type" value="Genomic_DNA"/>
</dbReference>
<protein>
    <submittedName>
        <fullName evidence="3">Quercetin dioxygenase-like cupin family protein</fullName>
    </submittedName>
</protein>
<dbReference type="PANTHER" id="PTHR35848">
    <property type="entry name" value="OXALATE-BINDING PROTEIN"/>
    <property type="match status" value="1"/>
</dbReference>
<dbReference type="GO" id="GO:0051213">
    <property type="term" value="F:dioxygenase activity"/>
    <property type="evidence" value="ECO:0007669"/>
    <property type="project" value="UniProtKB-KW"/>
</dbReference>
<accession>A0A4R3LVC6</accession>
<reference evidence="3 4" key="1">
    <citation type="submission" date="2019-03" db="EMBL/GenBank/DDBJ databases">
        <title>Genomic Encyclopedia of Type Strains, Phase IV (KMG-IV): sequencing the most valuable type-strain genomes for metagenomic binning, comparative biology and taxonomic classification.</title>
        <authorList>
            <person name="Goeker M."/>
        </authorList>
    </citation>
    <scope>NUCLEOTIDE SEQUENCE [LARGE SCALE GENOMIC DNA]</scope>
    <source>
        <strain evidence="3 4">DSM 9035</strain>
    </source>
</reference>
<dbReference type="RefSeq" id="WP_132031358.1">
    <property type="nucleotide sequence ID" value="NZ_SMAI01000006.1"/>
</dbReference>
<gene>
    <name evidence="3" type="ORF">EDC64_1069</name>
</gene>
<dbReference type="Gene3D" id="2.60.120.10">
    <property type="entry name" value="Jelly Rolls"/>
    <property type="match status" value="1"/>
</dbReference>
<sequence length="138" mass="14972">MTDRKAAILRPSEIPARERGGGAKTIPLVTRRTGATSFINGITIFAPKAAIPLHSHNCDESVMLLEGRAIAEIDGVAHEVEAGDTTFIPANIPHRFINRSDSEGMKILWIYASVDATRTLIETGDTRTIDDEHKAPIA</sequence>
<keyword evidence="1" id="KW-0479">Metal-binding</keyword>
<dbReference type="InterPro" id="IPR014710">
    <property type="entry name" value="RmlC-like_jellyroll"/>
</dbReference>
<dbReference type="InterPro" id="IPR011051">
    <property type="entry name" value="RmlC_Cupin_sf"/>
</dbReference>
<keyword evidence="3" id="KW-0560">Oxidoreductase</keyword>
<dbReference type="InterPro" id="IPR013096">
    <property type="entry name" value="Cupin_2"/>
</dbReference>
<dbReference type="InterPro" id="IPR051610">
    <property type="entry name" value="GPI/OXD"/>
</dbReference>
<organism evidence="3 4">
    <name type="scientific">Aquabacter spiritensis</name>
    <dbReference type="NCBI Taxonomy" id="933073"/>
    <lineage>
        <taxon>Bacteria</taxon>
        <taxon>Pseudomonadati</taxon>
        <taxon>Pseudomonadota</taxon>
        <taxon>Alphaproteobacteria</taxon>
        <taxon>Hyphomicrobiales</taxon>
        <taxon>Xanthobacteraceae</taxon>
        <taxon>Aquabacter</taxon>
    </lineage>
</organism>
<keyword evidence="4" id="KW-1185">Reference proteome</keyword>
<dbReference type="Proteomes" id="UP000294664">
    <property type="component" value="Unassembled WGS sequence"/>
</dbReference>
<keyword evidence="3" id="KW-0223">Dioxygenase</keyword>
<dbReference type="GO" id="GO:0046872">
    <property type="term" value="F:metal ion binding"/>
    <property type="evidence" value="ECO:0007669"/>
    <property type="project" value="UniProtKB-KW"/>
</dbReference>
<evidence type="ECO:0000256" key="1">
    <source>
        <dbReference type="ARBA" id="ARBA00022723"/>
    </source>
</evidence>
<dbReference type="Pfam" id="PF07883">
    <property type="entry name" value="Cupin_2"/>
    <property type="match status" value="1"/>
</dbReference>
<evidence type="ECO:0000259" key="2">
    <source>
        <dbReference type="Pfam" id="PF07883"/>
    </source>
</evidence>
<dbReference type="SUPFAM" id="SSF51182">
    <property type="entry name" value="RmlC-like cupins"/>
    <property type="match status" value="1"/>
</dbReference>
<dbReference type="OrthoDB" id="8447070at2"/>
<dbReference type="AlphaFoldDB" id="A0A4R3LVC6"/>
<comment type="caution">
    <text evidence="3">The sequence shown here is derived from an EMBL/GenBank/DDBJ whole genome shotgun (WGS) entry which is preliminary data.</text>
</comment>
<name>A0A4R3LVC6_9HYPH</name>
<evidence type="ECO:0000313" key="3">
    <source>
        <dbReference type="EMBL" id="TCT04580.1"/>
    </source>
</evidence>
<dbReference type="PANTHER" id="PTHR35848:SF6">
    <property type="entry name" value="CUPIN TYPE-2 DOMAIN-CONTAINING PROTEIN"/>
    <property type="match status" value="1"/>
</dbReference>
<evidence type="ECO:0000313" key="4">
    <source>
        <dbReference type="Proteomes" id="UP000294664"/>
    </source>
</evidence>
<proteinExistence type="predicted"/>